<feature type="transmembrane region" description="Helical" evidence="1">
    <location>
        <begin position="212"/>
        <end position="234"/>
    </location>
</feature>
<dbReference type="EMBL" id="FNGY01000001">
    <property type="protein sequence ID" value="SDL36009.1"/>
    <property type="molecule type" value="Genomic_DNA"/>
</dbReference>
<dbReference type="RefSeq" id="WP_074604162.1">
    <property type="nucleotide sequence ID" value="NZ_FNGY01000001.1"/>
</dbReference>
<keyword evidence="1" id="KW-0812">Transmembrane</keyword>
<evidence type="ECO:0000256" key="1">
    <source>
        <dbReference type="SAM" id="Phobius"/>
    </source>
</evidence>
<dbReference type="AlphaFoldDB" id="A0A1G9JEK5"/>
<gene>
    <name evidence="2" type="ORF">SAMN05421820_101240</name>
</gene>
<dbReference type="OrthoDB" id="9838002at2"/>
<organism evidence="2 3">
    <name type="scientific">Pedobacter steynii</name>
    <dbReference type="NCBI Taxonomy" id="430522"/>
    <lineage>
        <taxon>Bacteria</taxon>
        <taxon>Pseudomonadati</taxon>
        <taxon>Bacteroidota</taxon>
        <taxon>Sphingobacteriia</taxon>
        <taxon>Sphingobacteriales</taxon>
        <taxon>Sphingobacteriaceae</taxon>
        <taxon>Pedobacter</taxon>
    </lineage>
</organism>
<name>A0A1G9JEK5_9SPHI</name>
<evidence type="ECO:0000313" key="3">
    <source>
        <dbReference type="Proteomes" id="UP000183200"/>
    </source>
</evidence>
<keyword evidence="1" id="KW-1133">Transmembrane helix</keyword>
<dbReference type="Proteomes" id="UP000183200">
    <property type="component" value="Unassembled WGS sequence"/>
</dbReference>
<proteinExistence type="predicted"/>
<feature type="transmembrane region" description="Helical" evidence="1">
    <location>
        <begin position="137"/>
        <end position="165"/>
    </location>
</feature>
<sequence length="243" mass="29024">MTITIFDLINDEELRLVNATEASEKSTCINNIIQLKLHSSIPRLQNDIYVDVKKYIYFYIQSLKEKQYNYDEFSESHIVDLIQLFNVEQQFNLLEYALREIKREHLFEKTIEFENLLNKVEFKKECQNFKFRNFFKLFFTGCLYNNWSIAIALITCFMLCFIIYLPAPKDFPVLFKTTYYQVSDSFFLNHCSNILMSIFDIQQDKFVLPVNIWGTLVLILTKCFFIAIVVNVFVDQLKSRFKI</sequence>
<evidence type="ECO:0000313" key="2">
    <source>
        <dbReference type="EMBL" id="SDL36009.1"/>
    </source>
</evidence>
<keyword evidence="1" id="KW-0472">Membrane</keyword>
<accession>A0A1G9JEK5</accession>
<protein>
    <submittedName>
        <fullName evidence="2">Uncharacterized protein</fullName>
    </submittedName>
</protein>
<reference evidence="3" key="1">
    <citation type="submission" date="2016-10" db="EMBL/GenBank/DDBJ databases">
        <authorList>
            <person name="Varghese N."/>
            <person name="Submissions S."/>
        </authorList>
    </citation>
    <scope>NUCLEOTIDE SEQUENCE [LARGE SCALE GENOMIC DNA]</scope>
    <source>
        <strain evidence="3">DSM 19110</strain>
    </source>
</reference>
<keyword evidence="3" id="KW-1185">Reference proteome</keyword>